<proteinExistence type="predicted"/>
<dbReference type="RefSeq" id="WP_129334624.1">
    <property type="nucleotide sequence ID" value="NZ_SDVB01000420.1"/>
</dbReference>
<evidence type="ECO:0000313" key="1">
    <source>
        <dbReference type="EMBL" id="RYB96013.1"/>
    </source>
</evidence>
<gene>
    <name evidence="1" type="ORF">EUU22_24735</name>
</gene>
<organism evidence="1 2">
    <name type="scientific">Ciceribacter ferrooxidans</name>
    <dbReference type="NCBI Taxonomy" id="2509717"/>
    <lineage>
        <taxon>Bacteria</taxon>
        <taxon>Pseudomonadati</taxon>
        <taxon>Pseudomonadota</taxon>
        <taxon>Alphaproteobacteria</taxon>
        <taxon>Hyphomicrobiales</taxon>
        <taxon>Rhizobiaceae</taxon>
        <taxon>Ciceribacter</taxon>
    </lineage>
</organism>
<protein>
    <submittedName>
        <fullName evidence="1">Uncharacterized protein</fullName>
    </submittedName>
</protein>
<keyword evidence="2" id="KW-1185">Reference proteome</keyword>
<comment type="caution">
    <text evidence="1">The sequence shown here is derived from an EMBL/GenBank/DDBJ whole genome shotgun (WGS) entry which is preliminary data.</text>
</comment>
<evidence type="ECO:0000313" key="2">
    <source>
        <dbReference type="Proteomes" id="UP000291088"/>
    </source>
</evidence>
<name>A0A4Q2S6P0_9HYPH</name>
<dbReference type="Proteomes" id="UP000291088">
    <property type="component" value="Unassembled WGS sequence"/>
</dbReference>
<dbReference type="OrthoDB" id="283948at2"/>
<accession>A0A4Q2S6P0</accession>
<dbReference type="EMBL" id="SDVB01000420">
    <property type="protein sequence ID" value="RYB96013.1"/>
    <property type="molecule type" value="Genomic_DNA"/>
</dbReference>
<dbReference type="AlphaFoldDB" id="A0A4Q2S6P0"/>
<sequence length="239" mass="25908">MTLGAPSRLDACAVIDLADRASVLSPAQWSVALLQRAYPQATRETLLALPVGARDRLVLAIRAGLRSGPLRAEPLCEACGEIYELTLEPAKFGLAGEAVWPEPGFRQVTIGVHEAVVRPVTLGDILEIENIAEPETAVRMLAAQVQDAAVDLPLDALAQALEAIDPGADVWLETVCPECGARQSVAFDSVHFVAHELRQISRQILRDVVDIARVFHWSEAEILALPEHRRAFYVAEALA</sequence>
<reference evidence="1 2" key="1">
    <citation type="submission" date="2019-01" db="EMBL/GenBank/DDBJ databases">
        <authorList>
            <person name="Deng T."/>
        </authorList>
    </citation>
    <scope>NUCLEOTIDE SEQUENCE [LARGE SCALE GENOMIC DNA]</scope>
    <source>
        <strain evidence="1 2">F8825</strain>
    </source>
</reference>